<dbReference type="InterPro" id="IPR045055">
    <property type="entry name" value="DNA2/NAM7-like"/>
</dbReference>
<evidence type="ECO:0000313" key="3">
    <source>
        <dbReference type="EMBL" id="EAR16461.1"/>
    </source>
</evidence>
<dbReference type="SUPFAM" id="SSF52540">
    <property type="entry name" value="P-loop containing nucleoside triphosphate hydrolases"/>
    <property type="match status" value="1"/>
</dbReference>
<dbReference type="OrthoDB" id="9757917at2"/>
<dbReference type="STRING" id="313596.RB2501_06165"/>
<dbReference type="CDD" id="cd18808">
    <property type="entry name" value="SF1_C_Upf1"/>
    <property type="match status" value="1"/>
</dbReference>
<dbReference type="eggNOG" id="COG1112">
    <property type="taxonomic scope" value="Bacteria"/>
</dbReference>
<feature type="domain" description="YprB ribonuclease H-like" evidence="2">
    <location>
        <begin position="318"/>
        <end position="496"/>
    </location>
</feature>
<sequence length="1119" mass="128234">MKFRNDKIIYSPSDLSAHSSCKHLTQLNKKLVKGEIDNPEPATNRVLQILKKRGIAFEEDHLKKLKEQSQRVVEINPEDPKAEDQTLAAMAKGVAVIYQARLKEAGKWSGWADFLIKVDQPSSLGDWSYEVWDTKLANETRAGTILQIGLYSSRVAQVQGRTPEYMGVIKPEGEERYRYDEYAAYIRLVKSNLEQALESDSITYPDPVSYCDICKWWKNCNATRRKDDHLTFVAGMGKSQMKELYTHKVETLAELANLDLPILFDPIVGVKDTYYKLREQARLQLTSRKNGYEPIYETLELEERKGLYKLPEPSPNDIYLDFEGDRMVEPDGLEYMTGYVHNGQYTALWAKNETEEKVIFEQFIDFAFALKQKDPTLHIYHFANYEVTALKRLMGKYATRENEVDIFLRSNTFIDLHSVVRQSIRASVEKYSIKDLEIFFGYERKMNLRELSKYKSELELLIQSGDFDKLPTSHKDAVQLYNQDDCESLVRLQIWLEEIRIDLIQKGSDIIRPEDGDGSASEKITAHQERIQPIMDVLLAGIPPVKSERNNVQQAHFVLAHMLDWYRREKKSFWWEFFRLKDLPMDELLDERKAITKLQYTGQRESIKKSFVDTYTFPPQECDLRQGNTLEDHENRLGEIHDLDKEKGILRIKKGPSKIDLPHPEAVMSLENIPTTSKEEAVIRFAEWVLENGMESAENKYRAARNLLLNIPPILSEKKAEFEDILEYTFDYVNKLDHSYLPVQGPPGSGKSFTGSQLIVRLAQQGKTIGITALSHKVIRNLLTKVWEVAQEMDFDIRMIQKVNSSNQEPAPWTLASNEDDIQNAFGTANVIAGTSFMWCKSPYEGRLDYLFIDEAGQLSLIDTLAVAHSCSNLVLLGDPQQLKQPQQGVHPDGTDVSVLEYVLQSHKTIPEELGVFLPETWRMHPNINAFVSELFYENRLKSKQHLEKQRVIGSKYDGAGLYLEQVVHSGNTSSSSEEVEKVVEIVKALTNGNVELINEKGVKATIRSEHIKIITPYNAQVQALKKRLPDLEVGTVDKFQGQEAPIIIYSVATSSLEEAPRGMDFLFSPNRFNVAVSRARTCFIMVANPAIFEAECKSPYQIKLANAFCRFREMAIEY</sequence>
<dbReference type="InterPro" id="IPR041679">
    <property type="entry name" value="DNA2/NAM7-like_C"/>
</dbReference>
<dbReference type="KEGG" id="rbi:RB2501_06165"/>
<dbReference type="PANTHER" id="PTHR10887:SF495">
    <property type="entry name" value="HELICASE SENATAXIN ISOFORM X1-RELATED"/>
    <property type="match status" value="1"/>
</dbReference>
<evidence type="ECO:0000259" key="1">
    <source>
        <dbReference type="Pfam" id="PF13087"/>
    </source>
</evidence>
<dbReference type="InterPro" id="IPR019993">
    <property type="entry name" value="RecB_nuclease_TM0106_put"/>
</dbReference>
<organism evidence="3 4">
    <name type="scientific">Robiginitalea biformata (strain ATCC BAA-864 / DSM 15991 / KCTC 12146 / HTCC2501)</name>
    <dbReference type="NCBI Taxonomy" id="313596"/>
    <lineage>
        <taxon>Bacteria</taxon>
        <taxon>Pseudomonadati</taxon>
        <taxon>Bacteroidota</taxon>
        <taxon>Flavobacteriia</taxon>
        <taxon>Flavobacteriales</taxon>
        <taxon>Flavobacteriaceae</taxon>
        <taxon>Robiginitalea</taxon>
    </lineage>
</organism>
<dbReference type="CDD" id="cd17934">
    <property type="entry name" value="DEXXQc_Upf1-like"/>
    <property type="match status" value="1"/>
</dbReference>
<dbReference type="Pfam" id="PF13482">
    <property type="entry name" value="RNase_H_2"/>
    <property type="match status" value="1"/>
</dbReference>
<keyword evidence="4" id="KW-1185">Reference proteome</keyword>
<protein>
    <submittedName>
        <fullName evidence="3">Uncharacterized protein</fullName>
    </submittedName>
</protein>
<reference evidence="3 4" key="1">
    <citation type="journal article" date="2009" name="J. Bacteriol.">
        <title>Complete genome sequence of Robiginitalea biformata HTCC2501.</title>
        <authorList>
            <person name="Oh H.M."/>
            <person name="Giovannoni S.J."/>
            <person name="Lee K."/>
            <person name="Ferriera S."/>
            <person name="Johnson J."/>
            <person name="Cho J.C."/>
        </authorList>
    </citation>
    <scope>NUCLEOTIDE SEQUENCE [LARGE SCALE GENOMIC DNA]</scope>
    <source>
        <strain evidence="4">ATCC BAA-864 / HTCC2501 / KCTC 12146</strain>
    </source>
</reference>
<dbReference type="InterPro" id="IPR038720">
    <property type="entry name" value="YprB_RNase_H-like_dom"/>
</dbReference>
<dbReference type="Gene3D" id="3.40.50.300">
    <property type="entry name" value="P-loop containing nucleotide triphosphate hydrolases"/>
    <property type="match status" value="2"/>
</dbReference>
<name>A4CHQ3_ROBBH</name>
<feature type="domain" description="DNA2/NAM7 helicase-like C-terminal" evidence="1">
    <location>
        <begin position="897"/>
        <end position="1089"/>
    </location>
</feature>
<dbReference type="eggNOG" id="COG2251">
    <property type="taxonomic scope" value="Bacteria"/>
</dbReference>
<dbReference type="PANTHER" id="PTHR10887">
    <property type="entry name" value="DNA2/NAM7 HELICASE FAMILY"/>
    <property type="match status" value="1"/>
</dbReference>
<dbReference type="Pfam" id="PF13604">
    <property type="entry name" value="AAA_30"/>
    <property type="match status" value="1"/>
</dbReference>
<evidence type="ECO:0000313" key="4">
    <source>
        <dbReference type="Proteomes" id="UP000009049"/>
    </source>
</evidence>
<dbReference type="RefSeq" id="WP_015753218.1">
    <property type="nucleotide sequence ID" value="NC_013222.1"/>
</dbReference>
<dbReference type="EMBL" id="CP001712">
    <property type="protein sequence ID" value="EAR16461.1"/>
    <property type="molecule type" value="Genomic_DNA"/>
</dbReference>
<proteinExistence type="predicted"/>
<evidence type="ECO:0000259" key="2">
    <source>
        <dbReference type="Pfam" id="PF13482"/>
    </source>
</evidence>
<dbReference type="InterPro" id="IPR027417">
    <property type="entry name" value="P-loop_NTPase"/>
</dbReference>
<accession>A4CHQ3</accession>
<dbReference type="HOGENOM" id="CLU_008884_0_0_10"/>
<dbReference type="InterPro" id="IPR047187">
    <property type="entry name" value="SF1_C_Upf1"/>
</dbReference>
<dbReference type="AlphaFoldDB" id="A4CHQ3"/>
<gene>
    <name evidence="3" type="ordered locus">RB2501_06165</name>
</gene>
<dbReference type="Proteomes" id="UP000009049">
    <property type="component" value="Chromosome"/>
</dbReference>
<dbReference type="NCBIfam" id="TIGR03491">
    <property type="entry name" value="TM0106 family RecB-like putative nuclease"/>
    <property type="match status" value="1"/>
</dbReference>
<dbReference type="Pfam" id="PF13087">
    <property type="entry name" value="AAA_12"/>
    <property type="match status" value="1"/>
</dbReference>